<sequence length="356" mass="38078">MADLDKPAVVIDQGASGIRAGLAGEDFPLVELRSRSDNELGKGPVDPGGGCESWHSVFQALGVGAEGRRLLICEPFGTSAHQRKERLELAFEEHRVSAVFMQLQPVLTLYALGLLTGLVLDCGEMGCRAAPVIDGYVLPHAFKSQAVGGRHVAARLLDLLRRRGYALSRDTSLAAVTAAKEKLCYLAVDREAEAKLARETTVGVTTYTLPDGHRLRLGAERFMAPEVLFDPQVMGLEAPGLAQLAHDAIQAADIDCRRALYQRMVLAGGGSLFPGCSARLAKDVRTLHASLAGVTSAEAGSKKMKINVDAVPRRKHLVFMGAAALADIMQDQGDAWVSAREWAEDPTRAAARCGSN</sequence>
<comment type="similarity">
    <text evidence="1">Belongs to the actin family.</text>
</comment>
<dbReference type="PANTHER" id="PTHR11937">
    <property type="entry name" value="ACTIN"/>
    <property type="match status" value="1"/>
</dbReference>
<dbReference type="Gene3D" id="3.90.640.10">
    <property type="entry name" value="Actin, Chain A, domain 4"/>
    <property type="match status" value="1"/>
</dbReference>
<dbReference type="AlphaFoldDB" id="A0A1D2ABQ1"/>
<protein>
    <recommendedName>
        <fullName evidence="3">Actin-related protein 2</fullName>
    </recommendedName>
</protein>
<evidence type="ECO:0000256" key="1">
    <source>
        <dbReference type="RuleBase" id="RU000487"/>
    </source>
</evidence>
<dbReference type="Pfam" id="PF00022">
    <property type="entry name" value="Actin"/>
    <property type="match status" value="1"/>
</dbReference>
<organism evidence="2">
    <name type="scientific">Auxenochlorella protothecoides</name>
    <name type="common">Green microalga</name>
    <name type="synonym">Chlorella protothecoides</name>
    <dbReference type="NCBI Taxonomy" id="3075"/>
    <lineage>
        <taxon>Eukaryota</taxon>
        <taxon>Viridiplantae</taxon>
        <taxon>Chlorophyta</taxon>
        <taxon>core chlorophytes</taxon>
        <taxon>Trebouxiophyceae</taxon>
        <taxon>Chlorellales</taxon>
        <taxon>Chlorellaceae</taxon>
        <taxon>Auxenochlorella</taxon>
    </lineage>
</organism>
<accession>A0A1D2ABQ1</accession>
<gene>
    <name evidence="2" type="ORF">g.9283</name>
</gene>
<name>A0A1D2ABQ1_AUXPR</name>
<dbReference type="Gene3D" id="3.30.420.40">
    <property type="match status" value="2"/>
</dbReference>
<reference evidence="2" key="1">
    <citation type="submission" date="2015-08" db="EMBL/GenBank/DDBJ databases">
        <authorList>
            <person name="Babu N.S."/>
            <person name="Beckwith C.J."/>
            <person name="Beseler K.G."/>
            <person name="Brison A."/>
            <person name="Carone J.V."/>
            <person name="Caskin T.P."/>
            <person name="Diamond M."/>
            <person name="Durham M.E."/>
            <person name="Foxe J.M."/>
            <person name="Go M."/>
            <person name="Henderson B.A."/>
            <person name="Jones I.B."/>
            <person name="McGettigan J.A."/>
            <person name="Micheletti S.J."/>
            <person name="Nasrallah M.E."/>
            <person name="Ortiz D."/>
            <person name="Piller C.R."/>
            <person name="Privatt S.R."/>
            <person name="Schneider S.L."/>
            <person name="Sharp S."/>
            <person name="Smith T.C."/>
            <person name="Stanton J.D."/>
            <person name="Ullery H.E."/>
            <person name="Wilson R.J."/>
            <person name="Serrano M.G."/>
            <person name="Buck G."/>
            <person name="Lee V."/>
            <person name="Wang Y."/>
            <person name="Carvalho R."/>
            <person name="Voegtly L."/>
            <person name="Shi R."/>
            <person name="Duckworth R."/>
            <person name="Johnson A."/>
            <person name="Loviza R."/>
            <person name="Walstead R."/>
            <person name="Shah Z."/>
            <person name="Kiflezghi M."/>
            <person name="Wade K."/>
            <person name="Ball S.L."/>
            <person name="Bradley K.W."/>
            <person name="Asai D.J."/>
            <person name="Bowman C.A."/>
            <person name="Russell D.A."/>
            <person name="Pope W.H."/>
            <person name="Jacobs-Sera D."/>
            <person name="Hendrix R.W."/>
            <person name="Hatfull G.F."/>
        </authorList>
    </citation>
    <scope>NUCLEOTIDE SEQUENCE</scope>
</reference>
<dbReference type="EMBL" id="GDKF01002259">
    <property type="protein sequence ID" value="JAT76363.1"/>
    <property type="molecule type" value="Transcribed_RNA"/>
</dbReference>
<proteinExistence type="inferred from homology"/>
<dbReference type="SMART" id="SM00268">
    <property type="entry name" value="ACTIN"/>
    <property type="match status" value="1"/>
</dbReference>
<evidence type="ECO:0000313" key="2">
    <source>
        <dbReference type="EMBL" id="JAT76363.1"/>
    </source>
</evidence>
<dbReference type="SUPFAM" id="SSF53067">
    <property type="entry name" value="Actin-like ATPase domain"/>
    <property type="match status" value="2"/>
</dbReference>
<dbReference type="InterPro" id="IPR043129">
    <property type="entry name" value="ATPase_NBD"/>
</dbReference>
<dbReference type="InterPro" id="IPR004000">
    <property type="entry name" value="Actin"/>
</dbReference>
<evidence type="ECO:0008006" key="3">
    <source>
        <dbReference type="Google" id="ProtNLM"/>
    </source>
</evidence>